<dbReference type="STRING" id="411154.GFO_1133"/>
<accession>A0M0G2</accession>
<protein>
    <submittedName>
        <fullName evidence="1">Uncharacterized protein</fullName>
    </submittedName>
</protein>
<dbReference type="Proteomes" id="UP000000755">
    <property type="component" value="Chromosome"/>
</dbReference>
<dbReference type="EMBL" id="CU207366">
    <property type="protein sequence ID" value="CAL66107.1"/>
    <property type="molecule type" value="Genomic_DNA"/>
</dbReference>
<dbReference type="HOGENOM" id="CLU_197394_1_0_10"/>
<reference evidence="1 2" key="1">
    <citation type="journal article" date="2006" name="Environ. Microbiol.">
        <title>Whole genome analysis of the marine Bacteroidetes'Gramella forsetii' reveals adaptations to degradation of polymeric organic matter.</title>
        <authorList>
            <person name="Bauer M."/>
            <person name="Kube M."/>
            <person name="Teeling H."/>
            <person name="Richter M."/>
            <person name="Lombardot T."/>
            <person name="Allers E."/>
            <person name="Wuerdemann C.A."/>
            <person name="Quast C."/>
            <person name="Kuhl H."/>
            <person name="Knaust F."/>
            <person name="Woebken D."/>
            <person name="Bischof K."/>
            <person name="Mussmann M."/>
            <person name="Choudhuri J.V."/>
            <person name="Meyer F."/>
            <person name="Reinhardt R."/>
            <person name="Amann R.I."/>
            <person name="Gloeckner F.O."/>
        </authorList>
    </citation>
    <scope>NUCLEOTIDE SEQUENCE [LARGE SCALE GENOMIC DNA]</scope>
    <source>
        <strain evidence="1 2">KT0803</strain>
    </source>
</reference>
<dbReference type="eggNOG" id="ENOG50330NF">
    <property type="taxonomic scope" value="Bacteria"/>
</dbReference>
<gene>
    <name evidence="1" type="ordered locus">GFO_1133</name>
</gene>
<sequence>MKRKMDIKTTKIELVKAILEIDNNDFIQKVADFINKEKVDFWDELSASEQKEIKQGIEELNQGKRVSYDSFLKKIS</sequence>
<dbReference type="KEGG" id="gfo:GFO_1133"/>
<proteinExistence type="predicted"/>
<evidence type="ECO:0000313" key="2">
    <source>
        <dbReference type="Proteomes" id="UP000000755"/>
    </source>
</evidence>
<name>A0M0G2_CHRFK</name>
<evidence type="ECO:0000313" key="1">
    <source>
        <dbReference type="EMBL" id="CAL66107.1"/>
    </source>
</evidence>
<organism evidence="1 2">
    <name type="scientific">Christiangramia forsetii (strain DSM 17595 / CGMCC 1.15422 / KT0803)</name>
    <name type="common">Gramella forsetii</name>
    <dbReference type="NCBI Taxonomy" id="411154"/>
    <lineage>
        <taxon>Bacteria</taxon>
        <taxon>Pseudomonadati</taxon>
        <taxon>Bacteroidota</taxon>
        <taxon>Flavobacteriia</taxon>
        <taxon>Flavobacteriales</taxon>
        <taxon>Flavobacteriaceae</taxon>
        <taxon>Christiangramia</taxon>
    </lineage>
</organism>
<dbReference type="AlphaFoldDB" id="A0M0G2"/>